<reference evidence="1 2" key="1">
    <citation type="submission" date="2024-05" db="EMBL/GenBank/DDBJ databases">
        <authorList>
            <person name="Duchaud E."/>
        </authorList>
    </citation>
    <scope>NUCLEOTIDE SEQUENCE [LARGE SCALE GENOMIC DNA]</scope>
    <source>
        <strain evidence="1">Ena-SAMPLE-TAB-13-05-2024-13:56:06:370-140305</strain>
    </source>
</reference>
<proteinExistence type="predicted"/>
<gene>
    <name evidence="1" type="ORF">T190115A13A_40026</name>
</gene>
<dbReference type="EMBL" id="CAXJRC010000041">
    <property type="protein sequence ID" value="CAL2107504.1"/>
    <property type="molecule type" value="Genomic_DNA"/>
</dbReference>
<protein>
    <submittedName>
        <fullName evidence="1">Uncharacterized protein</fullName>
    </submittedName>
</protein>
<keyword evidence="2" id="KW-1185">Reference proteome</keyword>
<evidence type="ECO:0000313" key="2">
    <source>
        <dbReference type="Proteomes" id="UP001497602"/>
    </source>
</evidence>
<accession>A0ABP1FGU8</accession>
<organism evidence="1 2">
    <name type="scientific">Tenacibaculum vairaonense</name>
    <dbReference type="NCBI Taxonomy" id="3137860"/>
    <lineage>
        <taxon>Bacteria</taxon>
        <taxon>Pseudomonadati</taxon>
        <taxon>Bacteroidota</taxon>
        <taxon>Flavobacteriia</taxon>
        <taxon>Flavobacteriales</taxon>
        <taxon>Flavobacteriaceae</taxon>
        <taxon>Tenacibaculum</taxon>
    </lineage>
</organism>
<name>A0ABP1FGU8_9FLAO</name>
<evidence type="ECO:0000313" key="1">
    <source>
        <dbReference type="EMBL" id="CAL2107504.1"/>
    </source>
</evidence>
<comment type="caution">
    <text evidence="1">The sequence shown here is derived from an EMBL/GenBank/DDBJ whole genome shotgun (WGS) entry which is preliminary data.</text>
</comment>
<dbReference type="Proteomes" id="UP001497602">
    <property type="component" value="Unassembled WGS sequence"/>
</dbReference>
<sequence length="243" mass="28567">MVKKYKFSVGTIVTLKSHPLLYNLEIKGDGKMIPPFMVVKEVFIKSKNKTTLCEDLGLQIADKIKYTCVFFDDNKTEFKEVILYESMLNDYTNIYIARKDDILDNKPEGYESLIEEAKRYKAPNYEYGSLILFKTKKFEVFKKRTSTKKIKTIPKAGNKKEESEEIKTLQYIVNYSSPEFVLCGIKKNDSKREFYPNGSLKKEISELLFKVKWFNSSQMKFSDIYLPKECFIDIKYIRDKTPQ</sequence>